<dbReference type="AlphaFoldDB" id="A0A507BU43"/>
<evidence type="ECO:0000313" key="1">
    <source>
        <dbReference type="EMBL" id="TPX30828.1"/>
    </source>
</evidence>
<name>A0A507BU43_9FUNG</name>
<dbReference type="EMBL" id="QEAO01000055">
    <property type="protein sequence ID" value="TPX30828.1"/>
    <property type="molecule type" value="Genomic_DNA"/>
</dbReference>
<evidence type="ECO:0000313" key="2">
    <source>
        <dbReference type="Proteomes" id="UP000319731"/>
    </source>
</evidence>
<dbReference type="Proteomes" id="UP000319731">
    <property type="component" value="Unassembled WGS sequence"/>
</dbReference>
<keyword evidence="2" id="KW-1185">Reference proteome</keyword>
<reference evidence="1 2" key="1">
    <citation type="journal article" date="2019" name="Sci. Rep.">
        <title>Comparative genomics of chytrid fungi reveal insights into the obligate biotrophic and pathogenic lifestyle of Synchytrium endobioticum.</title>
        <authorList>
            <person name="van de Vossenberg B.T.L.H."/>
            <person name="Warris S."/>
            <person name="Nguyen H.D.T."/>
            <person name="van Gent-Pelzer M.P.E."/>
            <person name="Joly D.L."/>
            <person name="van de Geest H.C."/>
            <person name="Bonants P.J.M."/>
            <person name="Smith D.S."/>
            <person name="Levesque C.A."/>
            <person name="van der Lee T.A.J."/>
        </authorList>
    </citation>
    <scope>NUCLEOTIDE SEQUENCE [LARGE SCALE GENOMIC DNA]</scope>
    <source>
        <strain evidence="1 2">JEL517</strain>
    </source>
</reference>
<sequence length="98" mass="11524">MESTLHLVLRLCGGHRGKRKEYMLNNKQPIKVYYWCCVMVFLSLRSEYENAAYHAKLPFQRFLAISSNTRISQLQISKTSTIFLVKLYRFITKVTVCV</sequence>
<gene>
    <name evidence="1" type="ORF">SmJEL517_g05692</name>
</gene>
<protein>
    <submittedName>
        <fullName evidence="1">Uncharacterized protein</fullName>
    </submittedName>
</protein>
<proteinExistence type="predicted"/>
<accession>A0A507BU43</accession>
<comment type="caution">
    <text evidence="1">The sequence shown here is derived from an EMBL/GenBank/DDBJ whole genome shotgun (WGS) entry which is preliminary data.</text>
</comment>
<dbReference type="RefSeq" id="XP_031022399.1">
    <property type="nucleotide sequence ID" value="XM_031171618.1"/>
</dbReference>
<organism evidence="1 2">
    <name type="scientific">Synchytrium microbalum</name>
    <dbReference type="NCBI Taxonomy" id="1806994"/>
    <lineage>
        <taxon>Eukaryota</taxon>
        <taxon>Fungi</taxon>
        <taxon>Fungi incertae sedis</taxon>
        <taxon>Chytridiomycota</taxon>
        <taxon>Chytridiomycota incertae sedis</taxon>
        <taxon>Chytridiomycetes</taxon>
        <taxon>Synchytriales</taxon>
        <taxon>Synchytriaceae</taxon>
        <taxon>Synchytrium</taxon>
    </lineage>
</organism>
<dbReference type="GeneID" id="42006915"/>